<evidence type="ECO:0000256" key="4">
    <source>
        <dbReference type="SAM" id="SignalP"/>
    </source>
</evidence>
<name>A0A518AMS1_9BACT</name>
<proteinExistence type="inferred from homology"/>
<keyword evidence="6" id="KW-0326">Glycosidase</keyword>
<dbReference type="GO" id="GO:0016020">
    <property type="term" value="C:membrane"/>
    <property type="evidence" value="ECO:0007669"/>
    <property type="project" value="TreeGrafter"/>
</dbReference>
<feature type="domain" description="Sialidase" evidence="5">
    <location>
        <begin position="68"/>
        <end position="364"/>
    </location>
</feature>
<comment type="similarity">
    <text evidence="2">Belongs to the glycosyl hydrolase 33 family.</text>
</comment>
<protein>
    <recommendedName>
        <fullName evidence="3">exo-alpha-sialidase</fullName>
        <ecNumber evidence="3">3.2.1.18</ecNumber>
    </recommendedName>
</protein>
<dbReference type="GO" id="GO:0006689">
    <property type="term" value="P:ganglioside catabolic process"/>
    <property type="evidence" value="ECO:0007669"/>
    <property type="project" value="TreeGrafter"/>
</dbReference>
<evidence type="ECO:0000313" key="7">
    <source>
        <dbReference type="Proteomes" id="UP000315750"/>
    </source>
</evidence>
<dbReference type="Gene3D" id="2.120.10.10">
    <property type="match status" value="1"/>
</dbReference>
<feature type="signal peptide" evidence="4">
    <location>
        <begin position="1"/>
        <end position="27"/>
    </location>
</feature>
<keyword evidence="6" id="KW-0378">Hydrolase</keyword>
<dbReference type="AlphaFoldDB" id="A0A518AMS1"/>
<dbReference type="GO" id="GO:0005737">
    <property type="term" value="C:cytoplasm"/>
    <property type="evidence" value="ECO:0007669"/>
    <property type="project" value="TreeGrafter"/>
</dbReference>
<evidence type="ECO:0000256" key="1">
    <source>
        <dbReference type="ARBA" id="ARBA00000427"/>
    </source>
</evidence>
<dbReference type="InterPro" id="IPR026856">
    <property type="entry name" value="Sialidase_fam"/>
</dbReference>
<dbReference type="Proteomes" id="UP000315750">
    <property type="component" value="Chromosome"/>
</dbReference>
<evidence type="ECO:0000256" key="3">
    <source>
        <dbReference type="ARBA" id="ARBA00012733"/>
    </source>
</evidence>
<dbReference type="Pfam" id="PF13088">
    <property type="entry name" value="BNR_2"/>
    <property type="match status" value="1"/>
</dbReference>
<dbReference type="GO" id="GO:0004308">
    <property type="term" value="F:exo-alpha-sialidase activity"/>
    <property type="evidence" value="ECO:0007669"/>
    <property type="project" value="UniProtKB-EC"/>
</dbReference>
<dbReference type="InterPro" id="IPR011040">
    <property type="entry name" value="Sialidase"/>
</dbReference>
<keyword evidence="7" id="KW-1185">Reference proteome</keyword>
<dbReference type="PANTHER" id="PTHR10628:SF30">
    <property type="entry name" value="EXO-ALPHA-SIALIDASE"/>
    <property type="match status" value="1"/>
</dbReference>
<evidence type="ECO:0000259" key="5">
    <source>
        <dbReference type="Pfam" id="PF13088"/>
    </source>
</evidence>
<keyword evidence="4" id="KW-0732">Signal</keyword>
<dbReference type="RefSeq" id="WP_197529148.1">
    <property type="nucleotide sequence ID" value="NZ_CP036278.1"/>
</dbReference>
<dbReference type="EC" id="3.2.1.18" evidence="3"/>
<accession>A0A518AMS1</accession>
<sequence precursor="true">MSPTRFHCFQLVLALIMCATAFRPADAADASGSTTENSTVHEVDVFVSGQGAYHTYRIPAIVATTEDTLLAFCEGRKEGRGDAGDIDLLCSRSTDQGLTWSEPVVVWNDGSNTCGNPAPVVDQETGVIWLACTWNLGSDHESQIMAGTSEDVRHVYMLKSEDDGLTWSTPKKISESVRQPHWRWYATGPGNGIQLVHGPHAGRLLIPANHSDHSNPKAHPYRSHVFWSDDHGDTWQLGGVHEDRTNESAVVEQADGSILQFMRSYHGKNRRAVAASDTGGSKWDSLYLDETLDTPVCQATVIRYSWPDDEQLGSKSRILFASPQGTKRSHMTIWLSYDEGTTWPVSREIYAGGAAYSCLVVLPNHQVGLLYEKDDYKKLTLATFTIEWLENQP</sequence>
<comment type="catalytic activity">
    <reaction evidence="1">
        <text>Hydrolysis of alpha-(2-&gt;3)-, alpha-(2-&gt;6)-, alpha-(2-&gt;8)- glycosidic linkages of terminal sialic acid residues in oligosaccharides, glycoproteins, glycolipids, colominic acid and synthetic substrates.</text>
        <dbReference type="EC" id="3.2.1.18"/>
    </reaction>
</comment>
<dbReference type="InterPro" id="IPR036278">
    <property type="entry name" value="Sialidase_sf"/>
</dbReference>
<dbReference type="PANTHER" id="PTHR10628">
    <property type="entry name" value="SIALIDASE"/>
    <property type="match status" value="1"/>
</dbReference>
<dbReference type="EMBL" id="CP036278">
    <property type="protein sequence ID" value="QDU56027.1"/>
    <property type="molecule type" value="Genomic_DNA"/>
</dbReference>
<dbReference type="KEGG" id="amuc:Pan181_22290"/>
<dbReference type="CDD" id="cd15482">
    <property type="entry name" value="Sialidase_non-viral"/>
    <property type="match status" value="1"/>
</dbReference>
<dbReference type="SUPFAM" id="SSF50939">
    <property type="entry name" value="Sialidases"/>
    <property type="match status" value="1"/>
</dbReference>
<organism evidence="6 7">
    <name type="scientific">Aeoliella mucimassa</name>
    <dbReference type="NCBI Taxonomy" id="2527972"/>
    <lineage>
        <taxon>Bacteria</taxon>
        <taxon>Pseudomonadati</taxon>
        <taxon>Planctomycetota</taxon>
        <taxon>Planctomycetia</taxon>
        <taxon>Pirellulales</taxon>
        <taxon>Lacipirellulaceae</taxon>
        <taxon>Aeoliella</taxon>
    </lineage>
</organism>
<evidence type="ECO:0000256" key="2">
    <source>
        <dbReference type="ARBA" id="ARBA00009348"/>
    </source>
</evidence>
<evidence type="ECO:0000313" key="6">
    <source>
        <dbReference type="EMBL" id="QDU56027.1"/>
    </source>
</evidence>
<dbReference type="GO" id="GO:0009313">
    <property type="term" value="P:oligosaccharide catabolic process"/>
    <property type="evidence" value="ECO:0007669"/>
    <property type="project" value="TreeGrafter"/>
</dbReference>
<reference evidence="6 7" key="1">
    <citation type="submission" date="2019-02" db="EMBL/GenBank/DDBJ databases">
        <title>Deep-cultivation of Planctomycetes and their phenomic and genomic characterization uncovers novel biology.</title>
        <authorList>
            <person name="Wiegand S."/>
            <person name="Jogler M."/>
            <person name="Boedeker C."/>
            <person name="Pinto D."/>
            <person name="Vollmers J."/>
            <person name="Rivas-Marin E."/>
            <person name="Kohn T."/>
            <person name="Peeters S.H."/>
            <person name="Heuer A."/>
            <person name="Rast P."/>
            <person name="Oberbeckmann S."/>
            <person name="Bunk B."/>
            <person name="Jeske O."/>
            <person name="Meyerdierks A."/>
            <person name="Storesund J.E."/>
            <person name="Kallscheuer N."/>
            <person name="Luecker S."/>
            <person name="Lage O.M."/>
            <person name="Pohl T."/>
            <person name="Merkel B.J."/>
            <person name="Hornburger P."/>
            <person name="Mueller R.-W."/>
            <person name="Bruemmer F."/>
            <person name="Labrenz M."/>
            <person name="Spormann A.M."/>
            <person name="Op den Camp H."/>
            <person name="Overmann J."/>
            <person name="Amann R."/>
            <person name="Jetten M.S.M."/>
            <person name="Mascher T."/>
            <person name="Medema M.H."/>
            <person name="Devos D.P."/>
            <person name="Kaster A.-K."/>
            <person name="Ovreas L."/>
            <person name="Rohde M."/>
            <person name="Galperin M.Y."/>
            <person name="Jogler C."/>
        </authorList>
    </citation>
    <scope>NUCLEOTIDE SEQUENCE [LARGE SCALE GENOMIC DNA]</scope>
    <source>
        <strain evidence="6 7">Pan181</strain>
    </source>
</reference>
<feature type="chain" id="PRO_5021819018" description="exo-alpha-sialidase" evidence="4">
    <location>
        <begin position="28"/>
        <end position="393"/>
    </location>
</feature>
<gene>
    <name evidence="6" type="primary">nedA_1</name>
    <name evidence="6" type="ORF">Pan181_22290</name>
</gene>